<evidence type="ECO:0000256" key="5">
    <source>
        <dbReference type="ARBA" id="ARBA00022692"/>
    </source>
</evidence>
<feature type="transmembrane region" description="Helical" evidence="14">
    <location>
        <begin position="272"/>
        <end position="297"/>
    </location>
</feature>
<organism evidence="15 16">
    <name type="scientific">Sinanaerobacter chloroacetimidivorans</name>
    <dbReference type="NCBI Taxonomy" id="2818044"/>
    <lineage>
        <taxon>Bacteria</taxon>
        <taxon>Bacillati</taxon>
        <taxon>Bacillota</taxon>
        <taxon>Clostridia</taxon>
        <taxon>Peptostreptococcales</taxon>
        <taxon>Anaerovoracaceae</taxon>
        <taxon>Sinanaerobacter</taxon>
    </lineage>
</organism>
<feature type="transmembrane region" description="Helical" evidence="14">
    <location>
        <begin position="159"/>
        <end position="178"/>
    </location>
</feature>
<feature type="transmembrane region" description="Helical" evidence="14">
    <location>
        <begin position="417"/>
        <end position="437"/>
    </location>
</feature>
<dbReference type="Proteomes" id="UP000675664">
    <property type="component" value="Unassembled WGS sequence"/>
</dbReference>
<evidence type="ECO:0000256" key="9">
    <source>
        <dbReference type="ARBA" id="ARBA00023065"/>
    </source>
</evidence>
<feature type="transmembrane region" description="Helical" evidence="14">
    <location>
        <begin position="44"/>
        <end position="62"/>
    </location>
</feature>
<dbReference type="GO" id="GO:0015293">
    <property type="term" value="F:symporter activity"/>
    <property type="evidence" value="ECO:0007669"/>
    <property type="project" value="UniProtKB-KW"/>
</dbReference>
<name>A0A8J7W1Q8_9FIRM</name>
<reference evidence="15" key="2">
    <citation type="submission" date="2021-04" db="EMBL/GenBank/DDBJ databases">
        <authorList>
            <person name="Liu J."/>
        </authorList>
    </citation>
    <scope>NUCLEOTIDE SEQUENCE</scope>
    <source>
        <strain evidence="15">BAD-6</strain>
    </source>
</reference>
<evidence type="ECO:0000256" key="8">
    <source>
        <dbReference type="ARBA" id="ARBA00023053"/>
    </source>
</evidence>
<keyword evidence="5 14" id="KW-0812">Transmembrane</keyword>
<comment type="similarity">
    <text evidence="2 13">Belongs to the sodium:solute symporter (SSF) (TC 2.A.21) family.</text>
</comment>
<feature type="transmembrane region" description="Helical" evidence="14">
    <location>
        <begin position="74"/>
        <end position="93"/>
    </location>
</feature>
<dbReference type="Pfam" id="PF00474">
    <property type="entry name" value="SSF"/>
    <property type="match status" value="1"/>
</dbReference>
<evidence type="ECO:0000256" key="7">
    <source>
        <dbReference type="ARBA" id="ARBA00022989"/>
    </source>
</evidence>
<dbReference type="PROSITE" id="PS50283">
    <property type="entry name" value="NA_SOLUT_SYMP_3"/>
    <property type="match status" value="1"/>
</dbReference>
<dbReference type="PANTHER" id="PTHR48086:SF3">
    <property type="entry name" value="SODIUM_PROLINE SYMPORTER"/>
    <property type="match status" value="1"/>
</dbReference>
<evidence type="ECO:0000256" key="13">
    <source>
        <dbReference type="RuleBase" id="RU362091"/>
    </source>
</evidence>
<dbReference type="AlphaFoldDB" id="A0A8J7W1Q8"/>
<feature type="transmembrane region" description="Helical" evidence="14">
    <location>
        <begin position="120"/>
        <end position="139"/>
    </location>
</feature>
<dbReference type="RefSeq" id="WP_227017442.1">
    <property type="nucleotide sequence ID" value="NZ_JAGSND010000003.1"/>
</dbReference>
<keyword evidence="4" id="KW-1003">Cell membrane</keyword>
<comment type="subcellular location">
    <subcellularLocation>
        <location evidence="1">Cell membrane</location>
        <topology evidence="1">Multi-pass membrane protein</topology>
    </subcellularLocation>
</comment>
<feature type="transmembrane region" description="Helical" evidence="14">
    <location>
        <begin position="317"/>
        <end position="345"/>
    </location>
</feature>
<evidence type="ECO:0000256" key="6">
    <source>
        <dbReference type="ARBA" id="ARBA00022847"/>
    </source>
</evidence>
<evidence type="ECO:0000313" key="16">
    <source>
        <dbReference type="Proteomes" id="UP000675664"/>
    </source>
</evidence>
<proteinExistence type="inferred from homology"/>
<evidence type="ECO:0000256" key="3">
    <source>
        <dbReference type="ARBA" id="ARBA00022448"/>
    </source>
</evidence>
<dbReference type="EMBL" id="JAGSND010000003">
    <property type="protein sequence ID" value="MBR0597305.1"/>
    <property type="molecule type" value="Genomic_DNA"/>
</dbReference>
<keyword evidence="11" id="KW-0739">Sodium transport</keyword>
<dbReference type="Gene3D" id="1.20.1730.10">
    <property type="entry name" value="Sodium/glucose cotransporter"/>
    <property type="match status" value="1"/>
</dbReference>
<evidence type="ECO:0000256" key="10">
    <source>
        <dbReference type="ARBA" id="ARBA00023136"/>
    </source>
</evidence>
<evidence type="ECO:0000256" key="4">
    <source>
        <dbReference type="ARBA" id="ARBA00022475"/>
    </source>
</evidence>
<keyword evidence="9" id="KW-0406">Ion transport</keyword>
<dbReference type="CDD" id="cd10322">
    <property type="entry name" value="SLC5sbd"/>
    <property type="match status" value="1"/>
</dbReference>
<dbReference type="GO" id="GO:0005886">
    <property type="term" value="C:plasma membrane"/>
    <property type="evidence" value="ECO:0007669"/>
    <property type="project" value="UniProtKB-SubCell"/>
</dbReference>
<evidence type="ECO:0000313" key="15">
    <source>
        <dbReference type="EMBL" id="MBR0597305.1"/>
    </source>
</evidence>
<feature type="transmembrane region" description="Helical" evidence="14">
    <location>
        <begin position="234"/>
        <end position="251"/>
    </location>
</feature>
<feature type="transmembrane region" description="Helical" evidence="14">
    <location>
        <begin position="190"/>
        <end position="214"/>
    </location>
</feature>
<sequence>MIKPAGVALIILLFFAFNIFFIIKFHRKQDSFEEYSVGNRSFGWLLYSFSFLGYWYAGALYISGFSLSANKGILSQYLTVYAVASLVILYFMAKPVWVWGKNYNLVTQADFIGLRYGNKLFKTIFSFLTLIFWFPWIIIEMKTIGYIVALTTYSYINSNAGMIIVCLFVIVYTFYGGVRASAIGSMIQSFAFIGLGSLVTGYLIWKIFGGLYTIFPMVESAKPYLLTLDWRDNGHHWASIIITGTLGGFAFPDMFKQLYTADSPRTIKKIVFIAPVVAIMIRFSLFTLGLGCFLISGFPLKSNFSLFWLADSFGGPILLGLFAVISLSASMSTFSAIISTSAIMVCKDWLGAAFRGLSPQSMLKLAKGLTIVIGIISLYIATIQIDNLLNIAVIMFDLIVQAIIPLFIGQYWRKSNLYGAFGGMTVGIVITLMGNFYPQAFQWTGGWSPGIIGLVVNLFIHIACGFVFGKQKHVDEMFDTVKFYKDPHLRKAI</sequence>
<feature type="transmembrane region" description="Helical" evidence="14">
    <location>
        <begin position="388"/>
        <end position="408"/>
    </location>
</feature>
<keyword evidence="7 14" id="KW-1133">Transmembrane helix</keyword>
<feature type="transmembrane region" description="Helical" evidence="14">
    <location>
        <begin position="6"/>
        <end position="23"/>
    </location>
</feature>
<dbReference type="GO" id="GO:0006814">
    <property type="term" value="P:sodium ion transport"/>
    <property type="evidence" value="ECO:0007669"/>
    <property type="project" value="UniProtKB-KW"/>
</dbReference>
<gene>
    <name evidence="15" type="ORF">KCX82_05445</name>
</gene>
<keyword evidence="3" id="KW-0813">Transport</keyword>
<dbReference type="InterPro" id="IPR038377">
    <property type="entry name" value="Na/Glc_symporter_sf"/>
</dbReference>
<keyword evidence="6" id="KW-0769">Symport</keyword>
<dbReference type="PANTHER" id="PTHR48086">
    <property type="entry name" value="SODIUM/PROLINE SYMPORTER-RELATED"/>
    <property type="match status" value="1"/>
</dbReference>
<accession>A0A8J7W1Q8</accession>
<evidence type="ECO:0000256" key="14">
    <source>
        <dbReference type="SAM" id="Phobius"/>
    </source>
</evidence>
<dbReference type="InterPro" id="IPR001734">
    <property type="entry name" value="Na/solute_symporter"/>
</dbReference>
<protein>
    <submittedName>
        <fullName evidence="15">Sodium:solute symporter family protein</fullName>
    </submittedName>
</protein>
<comment type="caution">
    <text evidence="15">The sequence shown here is derived from an EMBL/GenBank/DDBJ whole genome shotgun (WGS) entry which is preliminary data.</text>
</comment>
<keyword evidence="16" id="KW-1185">Reference proteome</keyword>
<reference evidence="15" key="1">
    <citation type="submission" date="2021-04" db="EMBL/GenBank/DDBJ databases">
        <title>Sinoanaerobacter chloroacetimidivorans sp. nov., an obligate anaerobic bacterium isolated from anaerobic sludge.</title>
        <authorList>
            <person name="Bao Y."/>
        </authorList>
    </citation>
    <scope>NUCLEOTIDE SEQUENCE</scope>
    <source>
        <strain evidence="15">BAD-6</strain>
    </source>
</reference>
<dbReference type="InterPro" id="IPR050277">
    <property type="entry name" value="Sodium:Solute_Symporter"/>
</dbReference>
<keyword evidence="10 14" id="KW-0472">Membrane</keyword>
<feature type="transmembrane region" description="Helical" evidence="14">
    <location>
        <begin position="365"/>
        <end position="382"/>
    </location>
</feature>
<evidence type="ECO:0000256" key="1">
    <source>
        <dbReference type="ARBA" id="ARBA00004651"/>
    </source>
</evidence>
<evidence type="ECO:0000256" key="11">
    <source>
        <dbReference type="ARBA" id="ARBA00023201"/>
    </source>
</evidence>
<evidence type="ECO:0000256" key="12">
    <source>
        <dbReference type="ARBA" id="ARBA00033708"/>
    </source>
</evidence>
<comment type="catalytic activity">
    <reaction evidence="12">
        <text>L-proline(in) + Na(+)(in) = L-proline(out) + Na(+)(out)</text>
        <dbReference type="Rhea" id="RHEA:28967"/>
        <dbReference type="ChEBI" id="CHEBI:29101"/>
        <dbReference type="ChEBI" id="CHEBI:60039"/>
    </reaction>
</comment>
<keyword evidence="8" id="KW-0915">Sodium</keyword>
<evidence type="ECO:0000256" key="2">
    <source>
        <dbReference type="ARBA" id="ARBA00006434"/>
    </source>
</evidence>
<feature type="transmembrane region" description="Helical" evidence="14">
    <location>
        <begin position="449"/>
        <end position="468"/>
    </location>
</feature>